<organism evidence="13 14">
    <name type="scientific">Elysia crispata</name>
    <name type="common">lettuce slug</name>
    <dbReference type="NCBI Taxonomy" id="231223"/>
    <lineage>
        <taxon>Eukaryota</taxon>
        <taxon>Metazoa</taxon>
        <taxon>Spiralia</taxon>
        <taxon>Lophotrochozoa</taxon>
        <taxon>Mollusca</taxon>
        <taxon>Gastropoda</taxon>
        <taxon>Heterobranchia</taxon>
        <taxon>Euthyneura</taxon>
        <taxon>Panpulmonata</taxon>
        <taxon>Sacoglossa</taxon>
        <taxon>Placobranchoidea</taxon>
        <taxon>Plakobranchidae</taxon>
        <taxon>Elysia</taxon>
    </lineage>
</organism>
<dbReference type="Proteomes" id="UP001283361">
    <property type="component" value="Unassembled WGS sequence"/>
</dbReference>
<evidence type="ECO:0000259" key="11">
    <source>
        <dbReference type="PROSITE" id="PS50178"/>
    </source>
</evidence>
<feature type="compositionally biased region" description="Polar residues" evidence="10">
    <location>
        <begin position="245"/>
        <end position="256"/>
    </location>
</feature>
<feature type="compositionally biased region" description="Pro residues" evidence="10">
    <location>
        <begin position="744"/>
        <end position="758"/>
    </location>
</feature>
<feature type="non-terminal residue" evidence="13">
    <location>
        <position position="772"/>
    </location>
</feature>
<evidence type="ECO:0000256" key="9">
    <source>
        <dbReference type="SAM" id="Coils"/>
    </source>
</evidence>
<evidence type="ECO:0000256" key="6">
    <source>
        <dbReference type="ARBA" id="ARBA00022771"/>
    </source>
</evidence>
<keyword evidence="7" id="KW-0862">Zinc</keyword>
<dbReference type="AlphaFoldDB" id="A0AAE1D6V4"/>
<evidence type="ECO:0000256" key="3">
    <source>
        <dbReference type="ARBA" id="ARBA00022490"/>
    </source>
</evidence>
<keyword evidence="9" id="KW-0175">Coiled coil</keyword>
<dbReference type="InterPro" id="IPR017073">
    <property type="entry name" value="HGS/VPS27"/>
</dbReference>
<feature type="region of interest" description="Disordered" evidence="10">
    <location>
        <begin position="592"/>
        <end position="671"/>
    </location>
</feature>
<evidence type="ECO:0000313" key="13">
    <source>
        <dbReference type="EMBL" id="KAK3759614.1"/>
    </source>
</evidence>
<comment type="caution">
    <text evidence="13">The sequence shown here is derived from an EMBL/GenBank/DDBJ whole genome shotgun (WGS) entry which is preliminary data.</text>
</comment>
<dbReference type="InterPro" id="IPR013083">
    <property type="entry name" value="Znf_RING/FYVE/PHD"/>
</dbReference>
<dbReference type="SMART" id="SM00288">
    <property type="entry name" value="VHS"/>
    <property type="match status" value="1"/>
</dbReference>
<gene>
    <name evidence="13" type="ORF">RRG08_016351</name>
</gene>
<dbReference type="Pfam" id="PF00790">
    <property type="entry name" value="VHS"/>
    <property type="match status" value="1"/>
</dbReference>
<evidence type="ECO:0000256" key="8">
    <source>
        <dbReference type="PROSITE-ProRule" id="PRU00091"/>
    </source>
</evidence>
<dbReference type="GO" id="GO:0008270">
    <property type="term" value="F:zinc ion binding"/>
    <property type="evidence" value="ECO:0007669"/>
    <property type="project" value="UniProtKB-KW"/>
</dbReference>
<dbReference type="SMART" id="SM00064">
    <property type="entry name" value="FYVE"/>
    <property type="match status" value="1"/>
</dbReference>
<dbReference type="Gene3D" id="1.25.40.90">
    <property type="match status" value="1"/>
</dbReference>
<keyword evidence="5" id="KW-0479">Metal-binding</keyword>
<evidence type="ECO:0000259" key="12">
    <source>
        <dbReference type="PROSITE" id="PS50179"/>
    </source>
</evidence>
<evidence type="ECO:0000256" key="5">
    <source>
        <dbReference type="ARBA" id="ARBA00022723"/>
    </source>
</evidence>
<dbReference type="FunFam" id="3.30.40.10:FF:000105">
    <property type="entry name" value="WD repeat and FYVE domain-containing protein 2"/>
    <property type="match status" value="1"/>
</dbReference>
<dbReference type="GO" id="GO:0032456">
    <property type="term" value="P:endocytic recycling"/>
    <property type="evidence" value="ECO:0007669"/>
    <property type="project" value="TreeGrafter"/>
</dbReference>
<sequence>VKTALLGIKRKIGSENPHVSMFALQLLEACVKNCASTFHSEVATKEFMEFMKDQAKTRSDPVKEKVLELIQTWSHAFRNEPSYKAVEDTFHLLKMEGHKFPTLKESDAMFDAEKAPSWKDAETCTRCRVQFTAFQRKHHCRNCGEIFCKNCSSKTSTIPKLGFERQVRVCDSCYDKLHKSGANSKKEEDLPAEYLASPLSKQSQNPPSKSEKEQQEEEELQLALALSKSEHENKEKERERSRNNYNLYSKTTNESSPAAPAPATVAVAPLDTSDMDPELARYLNRHYWQQKSEEQTQPVVVSTTVPSAPAAAADARVSSVPTAEAQVVSSHLYQNGDTESSEAQFLSALQGSLEIFVNRMRSNSQRGRPIANDSAVQSLFAVISNMHPQLMTHIQEKEEDRAHFESLQDKLTQLRDAREALDSLREEHREKRRREAEELDRQRQIQMMQKLEVMRQKKHEYLEMQRQHALQRLQEQEREMAARFEQQKQLTHMRQMQAFGFSQGYPPQQVVGQPGMAPGPQAMGAGMIPQGYTPTGGSAEGSPVHRMSAPGPDAAYASMPQGMAAQGMSLPGQSGLYNMAPHQFGPMGPGLPGASSMPPGGYQQDGQGPGVMGQPNFSTMHDQVPMSLPPQQSMSGPMTSTNPGLYTGSGGSQFSQQMDGGQPGFGAAPPQLQDFQSFHMQDMASALPPTQQNVFGNHQSSLPPQQQQFGVGQQQFQQPQQYLGSQQQQPFAQNVALPPGQQQQPPPQQQQQQPPAPRQPSAADDLQLISFD</sequence>
<feature type="region of interest" description="Disordered" evidence="10">
    <location>
        <begin position="196"/>
        <end position="262"/>
    </location>
</feature>
<dbReference type="PROSITE" id="PS50178">
    <property type="entry name" value="ZF_FYVE"/>
    <property type="match status" value="1"/>
</dbReference>
<dbReference type="PROSITE" id="PS50179">
    <property type="entry name" value="VHS"/>
    <property type="match status" value="1"/>
</dbReference>
<dbReference type="InterPro" id="IPR002014">
    <property type="entry name" value="VHS_dom"/>
</dbReference>
<reference evidence="13" key="1">
    <citation type="journal article" date="2023" name="G3 (Bethesda)">
        <title>A reference genome for the long-term kleptoplast-retaining sea slug Elysia crispata morphotype clarki.</title>
        <authorList>
            <person name="Eastman K.E."/>
            <person name="Pendleton A.L."/>
            <person name="Shaikh M.A."/>
            <person name="Suttiyut T."/>
            <person name="Ogas R."/>
            <person name="Tomko P."/>
            <person name="Gavelis G."/>
            <person name="Widhalm J.R."/>
            <person name="Wisecaver J.H."/>
        </authorList>
    </citation>
    <scope>NUCLEOTIDE SEQUENCE</scope>
    <source>
        <strain evidence="13">ECLA1</strain>
    </source>
</reference>
<keyword evidence="3" id="KW-0963">Cytoplasm</keyword>
<dbReference type="GO" id="GO:0035091">
    <property type="term" value="F:phosphatidylinositol binding"/>
    <property type="evidence" value="ECO:0007669"/>
    <property type="project" value="InterPro"/>
</dbReference>
<dbReference type="PANTHER" id="PTHR46275">
    <property type="entry name" value="HEPATOCYTE GROWTH FACTOR-REGULATED TYROSINE KINASE SUBSTRATE"/>
    <property type="match status" value="1"/>
</dbReference>
<keyword evidence="6 8" id="KW-0863">Zinc-finger</keyword>
<dbReference type="InterPro" id="IPR011011">
    <property type="entry name" value="Znf_FYVE_PHD"/>
</dbReference>
<dbReference type="Pfam" id="PF01363">
    <property type="entry name" value="FYVE"/>
    <property type="match status" value="1"/>
</dbReference>
<feature type="domain" description="FYVE-type" evidence="11">
    <location>
        <begin position="118"/>
        <end position="178"/>
    </location>
</feature>
<dbReference type="GO" id="GO:0043130">
    <property type="term" value="F:ubiquitin binding"/>
    <property type="evidence" value="ECO:0007669"/>
    <property type="project" value="InterPro"/>
</dbReference>
<dbReference type="SUPFAM" id="SSF48464">
    <property type="entry name" value="ENTH/VHS domain"/>
    <property type="match status" value="1"/>
</dbReference>
<feature type="compositionally biased region" description="Polar residues" evidence="10">
    <location>
        <begin position="689"/>
        <end position="703"/>
    </location>
</feature>
<feature type="domain" description="VHS" evidence="12">
    <location>
        <begin position="1"/>
        <end position="101"/>
    </location>
</feature>
<dbReference type="SUPFAM" id="SSF57903">
    <property type="entry name" value="FYVE/PHD zinc finger"/>
    <property type="match status" value="1"/>
</dbReference>
<dbReference type="InterPro" id="IPR000306">
    <property type="entry name" value="Znf_FYVE"/>
</dbReference>
<dbReference type="InterPro" id="IPR008942">
    <property type="entry name" value="ENTH_VHS"/>
</dbReference>
<protein>
    <recommendedName>
        <fullName evidence="2">Hepatocyte growth factor-regulated tyrosine kinase substrate</fullName>
    </recommendedName>
</protein>
<evidence type="ECO:0000256" key="2">
    <source>
        <dbReference type="ARBA" id="ARBA00015450"/>
    </source>
</evidence>
<feature type="coiled-coil region" evidence="9">
    <location>
        <begin position="397"/>
        <end position="490"/>
    </location>
</feature>
<dbReference type="PROSITE" id="PS50330">
    <property type="entry name" value="UIM"/>
    <property type="match status" value="1"/>
</dbReference>
<dbReference type="Gene3D" id="1.20.5.1940">
    <property type="match status" value="1"/>
</dbReference>
<feature type="compositionally biased region" description="Basic and acidic residues" evidence="10">
    <location>
        <begin position="228"/>
        <end position="242"/>
    </location>
</feature>
<dbReference type="Gene3D" id="3.30.40.10">
    <property type="entry name" value="Zinc/RING finger domain, C3HC4 (zinc finger)"/>
    <property type="match status" value="1"/>
</dbReference>
<dbReference type="GO" id="GO:0031623">
    <property type="term" value="P:receptor internalization"/>
    <property type="evidence" value="ECO:0007669"/>
    <property type="project" value="TreeGrafter"/>
</dbReference>
<name>A0AAE1D6V4_9GAST</name>
<comment type="subcellular location">
    <subcellularLocation>
        <location evidence="1">Cytoplasm</location>
    </subcellularLocation>
</comment>
<keyword evidence="14" id="KW-1185">Reference proteome</keyword>
<evidence type="ECO:0000256" key="1">
    <source>
        <dbReference type="ARBA" id="ARBA00004496"/>
    </source>
</evidence>
<evidence type="ECO:0000256" key="10">
    <source>
        <dbReference type="SAM" id="MobiDB-lite"/>
    </source>
</evidence>
<feature type="compositionally biased region" description="Low complexity" evidence="10">
    <location>
        <begin position="704"/>
        <end position="731"/>
    </location>
</feature>
<evidence type="ECO:0000256" key="4">
    <source>
        <dbReference type="ARBA" id="ARBA00022553"/>
    </source>
</evidence>
<dbReference type="CDD" id="cd15720">
    <property type="entry name" value="FYVE_Hrs"/>
    <property type="match status" value="1"/>
</dbReference>
<dbReference type="GO" id="GO:0005769">
    <property type="term" value="C:early endosome"/>
    <property type="evidence" value="ECO:0007669"/>
    <property type="project" value="TreeGrafter"/>
</dbReference>
<dbReference type="PANTHER" id="PTHR46275:SF1">
    <property type="entry name" value="HEPATOCYTE GROWTH FACTOR-REGULATED TYROSINE KINASE SUBSTRATE"/>
    <property type="match status" value="1"/>
</dbReference>
<dbReference type="InterPro" id="IPR017455">
    <property type="entry name" value="Znf_FYVE-rel"/>
</dbReference>
<dbReference type="CDD" id="cd21387">
    <property type="entry name" value="GAT_Hrs"/>
    <property type="match status" value="1"/>
</dbReference>
<feature type="compositionally biased region" description="Polar residues" evidence="10">
    <location>
        <begin position="629"/>
        <end position="644"/>
    </location>
</feature>
<proteinExistence type="predicted"/>
<keyword evidence="4" id="KW-0597">Phosphoprotein</keyword>
<evidence type="ECO:0000256" key="7">
    <source>
        <dbReference type="ARBA" id="ARBA00022833"/>
    </source>
</evidence>
<dbReference type="InterPro" id="IPR003903">
    <property type="entry name" value="UIM_dom"/>
</dbReference>
<feature type="region of interest" description="Disordered" evidence="10">
    <location>
        <begin position="689"/>
        <end position="772"/>
    </location>
</feature>
<evidence type="ECO:0000313" key="14">
    <source>
        <dbReference type="Proteomes" id="UP001283361"/>
    </source>
</evidence>
<dbReference type="Pfam" id="PF12210">
    <property type="entry name" value="Hrs_helical"/>
    <property type="match status" value="1"/>
</dbReference>
<dbReference type="EMBL" id="JAWDGP010005101">
    <property type="protein sequence ID" value="KAK3759614.1"/>
    <property type="molecule type" value="Genomic_DNA"/>
</dbReference>
<accession>A0AAE1D6V4</accession>
<dbReference type="InterPro" id="IPR024641">
    <property type="entry name" value="HRS_helical"/>
</dbReference>